<name>A0ABD4TGJ4_9EURY</name>
<feature type="domain" description="SpoVT-AbrB" evidence="1">
    <location>
        <begin position="8"/>
        <end position="52"/>
    </location>
</feature>
<dbReference type="InterPro" id="IPR028366">
    <property type="entry name" value="PhoU"/>
</dbReference>
<evidence type="ECO:0000313" key="3">
    <source>
        <dbReference type="Proteomes" id="UP001524383"/>
    </source>
</evidence>
<dbReference type="InterPro" id="IPR038078">
    <property type="entry name" value="PhoU-like_sf"/>
</dbReference>
<protein>
    <submittedName>
        <fullName evidence="2">Phosphate uptake regulator PhoU</fullName>
    </submittedName>
</protein>
<evidence type="ECO:0000259" key="1">
    <source>
        <dbReference type="SMART" id="SM00966"/>
    </source>
</evidence>
<dbReference type="RefSeq" id="WP_255331539.1">
    <property type="nucleotide sequence ID" value="NZ_VOTZ01000002.1"/>
</dbReference>
<dbReference type="Pfam" id="PF01895">
    <property type="entry name" value="PhoU"/>
    <property type="match status" value="1"/>
</dbReference>
<dbReference type="AlphaFoldDB" id="A0ABD4TGJ4"/>
<proteinExistence type="predicted"/>
<dbReference type="InterPro" id="IPR026022">
    <property type="entry name" value="PhoU_dom"/>
</dbReference>
<reference evidence="2 3" key="1">
    <citation type="submission" date="2019-08" db="EMBL/GenBank/DDBJ databases">
        <authorList>
            <person name="Chen S.-C."/>
            <person name="Lai M.-C."/>
            <person name="You Y.-T."/>
        </authorList>
    </citation>
    <scope>NUCLEOTIDE SEQUENCE [LARGE SCALE GENOMIC DNA]</scope>
    <source>
        <strain evidence="2 3">P2F9704a</strain>
    </source>
</reference>
<accession>A0ABD4TGJ4</accession>
<sequence>MDIRKIQVTGGSSFVLSLPKNWAVKHNIQKNDPIGIITQADGNLLITADIKGISSQREKEFFLKDYADPDCLFRCLISAYITGYTAIKITSKIRIPPEVRQRVRLYTQMTIGQEVAEENDTSILLKDILNPIEMPLDNTIKRMYTIVKSMHEDAITALEENNPLLCQDIISRDNDIDRLHWLISRQYHLITHNPSLSRKMNITVGAAMTFFQISRTIERIADHAVTIATNIQSLLLLAPESGVEPDLGSDLITKFRIADEMALSIFKRSMRSFYDKNIREANAGIESLTALTQLYTKLKHESIQLKSPSSIYCGYIANSIARIGEYSSDISEIVINHCIGEE</sequence>
<dbReference type="EMBL" id="VOTZ01000002">
    <property type="protein sequence ID" value="MCQ1537626.1"/>
    <property type="molecule type" value="Genomic_DNA"/>
</dbReference>
<gene>
    <name evidence="2" type="ORF">FTO68_01285</name>
</gene>
<dbReference type="PANTHER" id="PTHR42930">
    <property type="entry name" value="PHOSPHATE-SPECIFIC TRANSPORT SYSTEM ACCESSORY PROTEIN PHOU"/>
    <property type="match status" value="1"/>
</dbReference>
<dbReference type="Gene3D" id="1.20.58.220">
    <property type="entry name" value="Phosphate transport system protein phou homolog 2, domain 2"/>
    <property type="match status" value="1"/>
</dbReference>
<keyword evidence="3" id="KW-1185">Reference proteome</keyword>
<dbReference type="SUPFAM" id="SSF109755">
    <property type="entry name" value="PhoU-like"/>
    <property type="match status" value="1"/>
</dbReference>
<evidence type="ECO:0000313" key="2">
    <source>
        <dbReference type="EMBL" id="MCQ1537626.1"/>
    </source>
</evidence>
<dbReference type="SMART" id="SM00966">
    <property type="entry name" value="SpoVT_AbrB"/>
    <property type="match status" value="1"/>
</dbReference>
<dbReference type="Proteomes" id="UP001524383">
    <property type="component" value="Unassembled WGS sequence"/>
</dbReference>
<dbReference type="PANTHER" id="PTHR42930:SF2">
    <property type="entry name" value="PHOU DOMAIN-CONTAINING PROTEIN"/>
    <property type="match status" value="1"/>
</dbReference>
<dbReference type="InterPro" id="IPR007159">
    <property type="entry name" value="SpoVT-AbrB_dom"/>
</dbReference>
<comment type="caution">
    <text evidence="2">The sequence shown here is derived from an EMBL/GenBank/DDBJ whole genome shotgun (WGS) entry which is preliminary data.</text>
</comment>
<organism evidence="2 3">
    <name type="scientific">Methanocalculus taiwanensis</name>
    <dbReference type="NCBI Taxonomy" id="106207"/>
    <lineage>
        <taxon>Archaea</taxon>
        <taxon>Methanobacteriati</taxon>
        <taxon>Methanobacteriota</taxon>
        <taxon>Stenosarchaea group</taxon>
        <taxon>Methanomicrobia</taxon>
        <taxon>Methanomicrobiales</taxon>
        <taxon>Methanocalculaceae</taxon>
        <taxon>Methanocalculus</taxon>
    </lineage>
</organism>